<dbReference type="Gene3D" id="2.40.50.100">
    <property type="match status" value="1"/>
</dbReference>
<dbReference type="Pfam" id="PF00364">
    <property type="entry name" value="Biotin_lipoyl"/>
    <property type="match status" value="1"/>
</dbReference>
<dbReference type="SUPFAM" id="SSF51230">
    <property type="entry name" value="Single hybrid motif"/>
    <property type="match status" value="1"/>
</dbReference>
<dbReference type="InterPro" id="IPR000089">
    <property type="entry name" value="Biotin_lipoyl"/>
</dbReference>
<dbReference type="EMBL" id="RAVZ01000325">
    <property type="protein sequence ID" value="RKG75658.1"/>
    <property type="molecule type" value="Genomic_DNA"/>
</dbReference>
<feature type="non-terminal residue" evidence="2">
    <location>
        <position position="1"/>
    </location>
</feature>
<accession>A0A3A8HYR3</accession>
<feature type="domain" description="Lipoyl-binding" evidence="1">
    <location>
        <begin position="23"/>
        <end position="88"/>
    </location>
</feature>
<gene>
    <name evidence="2" type="ORF">D7V88_33165</name>
</gene>
<evidence type="ECO:0000313" key="3">
    <source>
        <dbReference type="Proteomes" id="UP000268094"/>
    </source>
</evidence>
<keyword evidence="3" id="KW-1185">Reference proteome</keyword>
<dbReference type="Proteomes" id="UP000268094">
    <property type="component" value="Unassembled WGS sequence"/>
</dbReference>
<sequence>ASMVRMDRMARGTVLLEKGEWVEVPAPAPGKVVSVDVGLGQKVTAGQVLARLETASGPVELTAPQAATVGRLLVEQGAEVVAGQPVVAVRDPEALPSLHVLLPGAYRSELAPGMTLEYRMEGMPAPLDAVIEKVEDPEASLQYARARKSEMATGGDGAVLVRAHAPARAFIRDGRSRLYQDGSTGSARVKLGTQRLLIAWFPGLRHALP</sequence>
<organism evidence="2 3">
    <name type="scientific">Corallococcus terminator</name>
    <dbReference type="NCBI Taxonomy" id="2316733"/>
    <lineage>
        <taxon>Bacteria</taxon>
        <taxon>Pseudomonadati</taxon>
        <taxon>Myxococcota</taxon>
        <taxon>Myxococcia</taxon>
        <taxon>Myxococcales</taxon>
        <taxon>Cystobacterineae</taxon>
        <taxon>Myxococcaceae</taxon>
        <taxon>Corallococcus</taxon>
    </lineage>
</organism>
<evidence type="ECO:0000259" key="1">
    <source>
        <dbReference type="Pfam" id="PF00364"/>
    </source>
</evidence>
<name>A0A3A8HYR3_9BACT</name>
<protein>
    <submittedName>
        <fullName evidence="2">Biotin/lipoyl-binding protein</fullName>
    </submittedName>
</protein>
<comment type="caution">
    <text evidence="2">The sequence shown here is derived from an EMBL/GenBank/DDBJ whole genome shotgun (WGS) entry which is preliminary data.</text>
</comment>
<dbReference type="CDD" id="cd06850">
    <property type="entry name" value="biotinyl_domain"/>
    <property type="match status" value="1"/>
</dbReference>
<dbReference type="AlphaFoldDB" id="A0A3A8HYR3"/>
<proteinExistence type="predicted"/>
<dbReference type="InterPro" id="IPR011053">
    <property type="entry name" value="Single_hybrid_motif"/>
</dbReference>
<evidence type="ECO:0000313" key="2">
    <source>
        <dbReference type="EMBL" id="RKG75658.1"/>
    </source>
</evidence>
<dbReference type="RefSeq" id="WP_120544622.1">
    <property type="nucleotide sequence ID" value="NZ_RAVZ01000325.1"/>
</dbReference>
<reference evidence="3" key="1">
    <citation type="submission" date="2018-09" db="EMBL/GenBank/DDBJ databases">
        <authorList>
            <person name="Livingstone P.G."/>
            <person name="Whitworth D.E."/>
        </authorList>
    </citation>
    <scope>NUCLEOTIDE SEQUENCE [LARGE SCALE GENOMIC DNA]</scope>
    <source>
        <strain evidence="3">CA054A</strain>
    </source>
</reference>